<dbReference type="InterPro" id="IPR027417">
    <property type="entry name" value="P-loop_NTPase"/>
</dbReference>
<dbReference type="Pfam" id="PF01926">
    <property type="entry name" value="MMR_HSR1"/>
    <property type="match status" value="1"/>
</dbReference>
<organism evidence="9 10">
    <name type="scientific">Acetohalobium arabaticum (strain ATCC 49924 / DSM 5501 / Z-7288)</name>
    <dbReference type="NCBI Taxonomy" id="574087"/>
    <lineage>
        <taxon>Bacteria</taxon>
        <taxon>Bacillati</taxon>
        <taxon>Bacillota</taxon>
        <taxon>Clostridia</taxon>
        <taxon>Halanaerobiales</taxon>
        <taxon>Halobacteroidaceae</taxon>
        <taxon>Acetohalobium</taxon>
    </lineage>
</organism>
<dbReference type="NCBIfam" id="TIGR03156">
    <property type="entry name" value="GTP_HflX"/>
    <property type="match status" value="1"/>
</dbReference>
<feature type="domain" description="Hflx-type G" evidence="8">
    <location>
        <begin position="380"/>
        <end position="546"/>
    </location>
</feature>
<dbReference type="GO" id="GO:0043022">
    <property type="term" value="F:ribosome binding"/>
    <property type="evidence" value="ECO:0007669"/>
    <property type="project" value="TreeGrafter"/>
</dbReference>
<dbReference type="InterPro" id="IPR042108">
    <property type="entry name" value="GTPase_HflX_N_sf"/>
</dbReference>
<keyword evidence="7" id="KW-0175">Coiled coil</keyword>
<evidence type="ECO:0000256" key="3">
    <source>
        <dbReference type="ARBA" id="ARBA00022741"/>
    </source>
</evidence>
<evidence type="ECO:0000313" key="10">
    <source>
        <dbReference type="Proteomes" id="UP000001661"/>
    </source>
</evidence>
<dbReference type="GO" id="GO:0005737">
    <property type="term" value="C:cytoplasm"/>
    <property type="evidence" value="ECO:0007669"/>
    <property type="project" value="UniProtKB-SubCell"/>
</dbReference>
<dbReference type="CDD" id="cd01878">
    <property type="entry name" value="HflX"/>
    <property type="match status" value="1"/>
</dbReference>
<dbReference type="GO" id="GO:0003924">
    <property type="term" value="F:GTPase activity"/>
    <property type="evidence" value="ECO:0007669"/>
    <property type="project" value="UniProtKB-UniRule"/>
</dbReference>
<dbReference type="PROSITE" id="PS51705">
    <property type="entry name" value="G_HFLX"/>
    <property type="match status" value="1"/>
</dbReference>
<comment type="similarity">
    <text evidence="6">Belongs to the TRAFAC class OBG-HflX-like GTPase superfamily. HflX GTPase family.</text>
</comment>
<evidence type="ECO:0000256" key="6">
    <source>
        <dbReference type="HAMAP-Rule" id="MF_00900"/>
    </source>
</evidence>
<dbReference type="STRING" id="574087.Acear_2260"/>
<comment type="subunit">
    <text evidence="6">Monomer. Associates with the 50S ribosomal subunit.</text>
</comment>
<dbReference type="InterPro" id="IPR032305">
    <property type="entry name" value="GTP-bd_M"/>
</dbReference>
<dbReference type="SUPFAM" id="SSF52540">
    <property type="entry name" value="P-loop containing nucleoside triphosphate hydrolases"/>
    <property type="match status" value="1"/>
</dbReference>
<name>D9QU24_ACEAZ</name>
<evidence type="ECO:0000256" key="7">
    <source>
        <dbReference type="SAM" id="Coils"/>
    </source>
</evidence>
<dbReference type="KEGG" id="aar:Acear_2260"/>
<keyword evidence="4" id="KW-0460">Magnesium</keyword>
<dbReference type="InterPro" id="IPR006073">
    <property type="entry name" value="GTP-bd"/>
</dbReference>
<dbReference type="PANTHER" id="PTHR10229">
    <property type="entry name" value="GTP-BINDING PROTEIN HFLX"/>
    <property type="match status" value="1"/>
</dbReference>
<dbReference type="InterPro" id="IPR005225">
    <property type="entry name" value="Small_GTP-bd"/>
</dbReference>
<keyword evidence="2" id="KW-0479">Metal-binding</keyword>
<dbReference type="GO" id="GO:0005525">
    <property type="term" value="F:GTP binding"/>
    <property type="evidence" value="ECO:0007669"/>
    <property type="project" value="UniProtKB-UniRule"/>
</dbReference>
<evidence type="ECO:0000313" key="9">
    <source>
        <dbReference type="EMBL" id="ADL13745.1"/>
    </source>
</evidence>
<dbReference type="eggNOG" id="COG2262">
    <property type="taxonomic scope" value="Bacteria"/>
</dbReference>
<dbReference type="FunFam" id="3.40.50.11060:FF:000001">
    <property type="entry name" value="GTPase HflX"/>
    <property type="match status" value="1"/>
</dbReference>
<dbReference type="PANTHER" id="PTHR10229:SF0">
    <property type="entry name" value="GTP-BINDING PROTEIN 6-RELATED"/>
    <property type="match status" value="1"/>
</dbReference>
<comment type="function">
    <text evidence="6">GTPase that associates with the 50S ribosomal subunit and may have a role during protein synthesis or ribosome biogenesis.</text>
</comment>
<evidence type="ECO:0000256" key="1">
    <source>
        <dbReference type="ARBA" id="ARBA00022490"/>
    </source>
</evidence>
<gene>
    <name evidence="6" type="primary">hflX</name>
    <name evidence="9" type="ordered locus">Acear_2260</name>
</gene>
<evidence type="ECO:0000259" key="8">
    <source>
        <dbReference type="PROSITE" id="PS51705"/>
    </source>
</evidence>
<keyword evidence="3 6" id="KW-0547">Nucleotide-binding</keyword>
<dbReference type="InterPro" id="IPR025121">
    <property type="entry name" value="GTPase_HflX_N"/>
</dbReference>
<dbReference type="EMBL" id="CP002105">
    <property type="protein sequence ID" value="ADL13745.1"/>
    <property type="molecule type" value="Genomic_DNA"/>
</dbReference>
<dbReference type="HAMAP" id="MF_00900">
    <property type="entry name" value="GTPase_HflX"/>
    <property type="match status" value="1"/>
</dbReference>
<evidence type="ECO:0000256" key="4">
    <source>
        <dbReference type="ARBA" id="ARBA00022842"/>
    </source>
</evidence>
<accession>D9QU24</accession>
<dbReference type="InterPro" id="IPR030394">
    <property type="entry name" value="G_HFLX_dom"/>
</dbReference>
<sequence length="606" mass="68500">MVLITDLRGDLSGIKDRYIEELEMMSSSIFSSGELVAIDFLYQIINIASEIEDKIAVLINRRGEVLRIKVGELTNDFFAGAKQRRSVKRLSGLRCIYLTFNSQLNRKNKIFLKEYRLDLLVHLSLADRQSKLEALVHYPKVDNGQLVVGSELKGPFSLTELTETDYSTEIEDIEDKLQETETVKVTEAESEAAVLVCLITEDDTGYNQEEPLAELENLVQTAGIEVKGKEIQYRKDPDHSYYIGYGKVQELKELKYRLGINVIIFDEELSPAQQRNLEDELGVKVIDRTEVILDIFAQHANSKEGKLQVELAQLHYLLPRLTGKGEDLSRLAGGIGTRGPGESKLEIDRRRIRKRIDNLEAEINRVQQTRATQRSRRKLPTISLVGYTNAGKSTLLNRLTEATAVTKDELFATLDSNTCRLKLPVGRKVLISDTVGFIRKLPHQLIAAFRATLEEVTEADILLHVVDVTEADYKAKMDAVVEVLSELNVLDKPIITILNKIDLLKDQKQVELIQQNLKNSLVISAKEGQGVDRLLDEISNLLLDTMVELELLLPYSDAGALELIHQRGKVLREEYSNEGISIKARISQQMANQVDEDYIIFRRSLA</sequence>
<comment type="subcellular location">
    <subcellularLocation>
        <location evidence="6">Cytoplasm</location>
    </subcellularLocation>
    <text evidence="6">May associate with membranes.</text>
</comment>
<dbReference type="Pfam" id="PF19275">
    <property type="entry name" value="HflX_C"/>
    <property type="match status" value="1"/>
</dbReference>
<dbReference type="Gene3D" id="3.40.50.300">
    <property type="entry name" value="P-loop containing nucleotide triphosphate hydrolases"/>
    <property type="match status" value="1"/>
</dbReference>
<proteinExistence type="inferred from homology"/>
<reference evidence="9 10" key="1">
    <citation type="journal article" date="2010" name="Stand. Genomic Sci.">
        <title>Complete genome sequence of Acetohalobium arabaticum type strain (Z-7288).</title>
        <authorList>
            <person name="Sikorski J."/>
            <person name="Lapidus A."/>
            <person name="Chertkov O."/>
            <person name="Lucas S."/>
            <person name="Copeland A."/>
            <person name="Glavina Del Rio T."/>
            <person name="Nolan M."/>
            <person name="Tice H."/>
            <person name="Cheng J.F."/>
            <person name="Han C."/>
            <person name="Brambilla E."/>
            <person name="Pitluck S."/>
            <person name="Liolios K."/>
            <person name="Ivanova N."/>
            <person name="Mavromatis K."/>
            <person name="Mikhailova N."/>
            <person name="Pati A."/>
            <person name="Bruce D."/>
            <person name="Detter C."/>
            <person name="Tapia R."/>
            <person name="Goodwin L."/>
            <person name="Chen A."/>
            <person name="Palaniappan K."/>
            <person name="Land M."/>
            <person name="Hauser L."/>
            <person name="Chang Y.J."/>
            <person name="Jeffries C.D."/>
            <person name="Rohde M."/>
            <person name="Goker M."/>
            <person name="Spring S."/>
            <person name="Woyke T."/>
            <person name="Bristow J."/>
            <person name="Eisen J.A."/>
            <person name="Markowitz V."/>
            <person name="Hugenholtz P."/>
            <person name="Kyrpides N.C."/>
            <person name="Klenk H.P."/>
        </authorList>
    </citation>
    <scope>NUCLEOTIDE SEQUENCE [LARGE SCALE GENOMIC DNA]</scope>
    <source>
        <strain evidence="10">ATCC 49924 / DSM 5501 / Z-7288</strain>
    </source>
</reference>
<dbReference type="InterPro" id="IPR045498">
    <property type="entry name" value="HflX_C"/>
</dbReference>
<keyword evidence="10" id="KW-1185">Reference proteome</keyword>
<feature type="coiled-coil region" evidence="7">
    <location>
        <begin position="342"/>
        <end position="376"/>
    </location>
</feature>
<dbReference type="HOGENOM" id="CLU_019597_7_1_9"/>
<evidence type="ECO:0000256" key="5">
    <source>
        <dbReference type="ARBA" id="ARBA00023134"/>
    </source>
</evidence>
<dbReference type="Pfam" id="PF13167">
    <property type="entry name" value="GTP-bdg_N"/>
    <property type="match status" value="1"/>
</dbReference>
<dbReference type="NCBIfam" id="TIGR00231">
    <property type="entry name" value="small_GTP"/>
    <property type="match status" value="1"/>
</dbReference>
<dbReference type="Proteomes" id="UP000001661">
    <property type="component" value="Chromosome"/>
</dbReference>
<dbReference type="Pfam" id="PF16360">
    <property type="entry name" value="GTP-bdg_M"/>
    <property type="match status" value="1"/>
</dbReference>
<evidence type="ECO:0000256" key="2">
    <source>
        <dbReference type="ARBA" id="ARBA00022723"/>
    </source>
</evidence>
<dbReference type="Gene3D" id="3.40.50.11060">
    <property type="entry name" value="GTPase HflX, N-terminal domain"/>
    <property type="match status" value="1"/>
</dbReference>
<dbReference type="InterPro" id="IPR016496">
    <property type="entry name" value="GTPase_HflX"/>
</dbReference>
<keyword evidence="5 6" id="KW-0342">GTP-binding</keyword>
<dbReference type="GO" id="GO:0046872">
    <property type="term" value="F:metal ion binding"/>
    <property type="evidence" value="ECO:0007669"/>
    <property type="project" value="UniProtKB-KW"/>
</dbReference>
<dbReference type="PRINTS" id="PR00326">
    <property type="entry name" value="GTP1OBG"/>
</dbReference>
<dbReference type="AlphaFoldDB" id="D9QU24"/>
<dbReference type="Gene3D" id="6.10.250.2860">
    <property type="match status" value="1"/>
</dbReference>
<keyword evidence="1 6" id="KW-0963">Cytoplasm</keyword>
<protein>
    <recommendedName>
        <fullName evidence="6">GTPase HflX</fullName>
    </recommendedName>
    <alternativeName>
        <fullName evidence="6">GTP-binding protein HflX</fullName>
    </alternativeName>
</protein>